<gene>
    <name evidence="17" type="ORF">HPP92_015912</name>
</gene>
<evidence type="ECO:0000256" key="1">
    <source>
        <dbReference type="ARBA" id="ARBA00004191"/>
    </source>
</evidence>
<evidence type="ECO:0000256" key="2">
    <source>
        <dbReference type="ARBA" id="ARBA00008834"/>
    </source>
</evidence>
<keyword evidence="3" id="KW-0134">Cell wall</keyword>
<dbReference type="SUPFAM" id="SSF51126">
    <property type="entry name" value="Pectin lyase-like"/>
    <property type="match status" value="1"/>
</dbReference>
<feature type="active site" evidence="14">
    <location>
        <position position="254"/>
    </location>
</feature>
<comment type="subcellular location">
    <subcellularLocation>
        <location evidence="1">Secreted</location>
        <location evidence="1">Cell wall</location>
    </subcellularLocation>
</comment>
<organism evidence="17 18">
    <name type="scientific">Vanilla planifolia</name>
    <name type="common">Vanilla</name>
    <dbReference type="NCBI Taxonomy" id="51239"/>
    <lineage>
        <taxon>Eukaryota</taxon>
        <taxon>Viridiplantae</taxon>
        <taxon>Streptophyta</taxon>
        <taxon>Embryophyta</taxon>
        <taxon>Tracheophyta</taxon>
        <taxon>Spermatophyta</taxon>
        <taxon>Magnoliopsida</taxon>
        <taxon>Liliopsida</taxon>
        <taxon>Asparagales</taxon>
        <taxon>Orchidaceae</taxon>
        <taxon>Vanilloideae</taxon>
        <taxon>Vanilleae</taxon>
        <taxon>Vanilla</taxon>
    </lineage>
</organism>
<protein>
    <recommendedName>
        <fullName evidence="12">Exopolygalacturonase</fullName>
        <ecNumber evidence="8">3.2.1.67</ecNumber>
    </recommendedName>
    <alternativeName>
        <fullName evidence="9">Galacturan 1,4-alpha-galacturonidase</fullName>
    </alternativeName>
    <alternativeName>
        <fullName evidence="13">Pectinase</fullName>
    </alternativeName>
</protein>
<dbReference type="InterPro" id="IPR012334">
    <property type="entry name" value="Pectin_lyas_fold"/>
</dbReference>
<dbReference type="SMART" id="SM00710">
    <property type="entry name" value="PbH1"/>
    <property type="match status" value="6"/>
</dbReference>
<keyword evidence="7" id="KW-0961">Cell wall biogenesis/degradation</keyword>
<evidence type="ECO:0000256" key="6">
    <source>
        <dbReference type="ARBA" id="ARBA00023295"/>
    </source>
</evidence>
<comment type="catalytic activity">
    <reaction evidence="10">
        <text>[(1-&gt;4)-alpha-D-galacturonosyl](n) + H2O = alpha-D-galacturonate + [(1-&gt;4)-alpha-D-galacturonosyl](n-1)</text>
        <dbReference type="Rhea" id="RHEA:14117"/>
        <dbReference type="Rhea" id="RHEA-COMP:14570"/>
        <dbReference type="Rhea" id="RHEA-COMP:14572"/>
        <dbReference type="ChEBI" id="CHEBI:15377"/>
        <dbReference type="ChEBI" id="CHEBI:58658"/>
        <dbReference type="ChEBI" id="CHEBI:140523"/>
        <dbReference type="EC" id="3.2.1.67"/>
    </reaction>
</comment>
<comment type="similarity">
    <text evidence="2 15">Belongs to the glycosyl hydrolase 28 family.</text>
</comment>
<feature type="signal peptide" evidence="16">
    <location>
        <begin position="1"/>
        <end position="31"/>
    </location>
</feature>
<dbReference type="InterPro" id="IPR000743">
    <property type="entry name" value="Glyco_hydro_28"/>
</dbReference>
<evidence type="ECO:0000256" key="3">
    <source>
        <dbReference type="ARBA" id="ARBA00022512"/>
    </source>
</evidence>
<dbReference type="EC" id="3.2.1.67" evidence="8"/>
<keyword evidence="16" id="KW-0732">Signal</keyword>
<dbReference type="PROSITE" id="PS00502">
    <property type="entry name" value="POLYGALACTURONASE"/>
    <property type="match status" value="1"/>
</dbReference>
<accession>A0A835QDU6</accession>
<dbReference type="AlphaFoldDB" id="A0A835QDU6"/>
<evidence type="ECO:0000256" key="10">
    <source>
        <dbReference type="ARBA" id="ARBA00048766"/>
    </source>
</evidence>
<evidence type="ECO:0000313" key="18">
    <source>
        <dbReference type="Proteomes" id="UP000639772"/>
    </source>
</evidence>
<evidence type="ECO:0000256" key="8">
    <source>
        <dbReference type="ARBA" id="ARBA00038933"/>
    </source>
</evidence>
<evidence type="ECO:0000256" key="11">
    <source>
        <dbReference type="ARBA" id="ARBA00057651"/>
    </source>
</evidence>
<comment type="function">
    <text evidence="11">May function in depolymerizing pectin during pollen development, germination, and tube growth. Acts as an exo-polygalacturonase.</text>
</comment>
<dbReference type="InterPro" id="IPR011050">
    <property type="entry name" value="Pectin_lyase_fold/virulence"/>
</dbReference>
<evidence type="ECO:0000256" key="9">
    <source>
        <dbReference type="ARBA" id="ARBA00043142"/>
    </source>
</evidence>
<dbReference type="GO" id="GO:0071555">
    <property type="term" value="P:cell wall organization"/>
    <property type="evidence" value="ECO:0007669"/>
    <property type="project" value="UniProtKB-KW"/>
</dbReference>
<evidence type="ECO:0000256" key="15">
    <source>
        <dbReference type="RuleBase" id="RU361169"/>
    </source>
</evidence>
<dbReference type="Gene3D" id="2.160.20.10">
    <property type="entry name" value="Single-stranded right-handed beta-helix, Pectin lyase-like"/>
    <property type="match status" value="1"/>
</dbReference>
<evidence type="ECO:0000256" key="5">
    <source>
        <dbReference type="ARBA" id="ARBA00022801"/>
    </source>
</evidence>
<evidence type="ECO:0000256" key="14">
    <source>
        <dbReference type="PROSITE-ProRule" id="PRU10052"/>
    </source>
</evidence>
<dbReference type="Proteomes" id="UP000639772">
    <property type="component" value="Unassembled WGS sequence"/>
</dbReference>
<evidence type="ECO:0000256" key="16">
    <source>
        <dbReference type="SAM" id="SignalP"/>
    </source>
</evidence>
<keyword evidence="5 15" id="KW-0378">Hydrolase</keyword>
<feature type="chain" id="PRO_5032908129" description="Exopolygalacturonase" evidence="16">
    <location>
        <begin position="32"/>
        <end position="381"/>
    </location>
</feature>
<dbReference type="FunFam" id="2.160.20.10:FF:000004">
    <property type="entry name" value="Pectin lyase-like superfamily protein"/>
    <property type="match status" value="1"/>
</dbReference>
<name>A0A835QDU6_VANPL</name>
<evidence type="ECO:0000256" key="7">
    <source>
        <dbReference type="ARBA" id="ARBA00023316"/>
    </source>
</evidence>
<proteinExistence type="inferred from homology"/>
<dbReference type="GO" id="GO:0004650">
    <property type="term" value="F:polygalacturonase activity"/>
    <property type="evidence" value="ECO:0007669"/>
    <property type="project" value="InterPro"/>
</dbReference>
<sequence length="381" mass="41091">MTSTTAAYHMDPNKLLLFLVCVALASSTCLGLFTDKVFNVVNYGALPDGKTDSAQAFLKAWNEACMTDCGWFGKARVRSRVLIPEGTFFSGPVSFEGPCKSPMVLQVKGVVLAPTTLSAFKAKEWMAFRHVDGLLITGRGKFDGQGDAVWPSKHGRGLPSTLKLIKMSNTKIRGISLVDSKFFHIHIGQSVGIKIYGIRITAPGNSPNTDGIHIGDSTDVRVSQCTIATGDDCISIGSGSSNITMNRIVCGPGHGISVGSLGKYHYDKGVTAIRVLNSTLVGTDNGVRIKTWRDSPPIAATNILFYDIVMKDVRNPIIIDQEYCPGSCDEGKPPSRVKISNVRYENIRGSSATDVATSIVMSVMNRVYGRCDPCKVKTSLK</sequence>
<keyword evidence="6 15" id="KW-0326">Glycosidase</keyword>
<reference evidence="17 18" key="1">
    <citation type="journal article" date="2020" name="Nat. Food">
        <title>A phased Vanilla planifolia genome enables genetic improvement of flavour and production.</title>
        <authorList>
            <person name="Hasing T."/>
            <person name="Tang H."/>
            <person name="Brym M."/>
            <person name="Khazi F."/>
            <person name="Huang T."/>
            <person name="Chambers A.H."/>
        </authorList>
    </citation>
    <scope>NUCLEOTIDE SEQUENCE [LARGE SCALE GENOMIC DNA]</scope>
    <source>
        <tissue evidence="17">Leaf</tissue>
    </source>
</reference>
<comment type="caution">
    <text evidence="17">The sequence shown here is derived from an EMBL/GenBank/DDBJ whole genome shotgun (WGS) entry which is preliminary data.</text>
</comment>
<dbReference type="PANTHER" id="PTHR31375">
    <property type="match status" value="1"/>
</dbReference>
<dbReference type="OrthoDB" id="187139at2759"/>
<dbReference type="GO" id="GO:0047911">
    <property type="term" value="F:galacturan 1,4-alpha-galacturonidase activity"/>
    <property type="evidence" value="ECO:0007669"/>
    <property type="project" value="UniProtKB-EC"/>
</dbReference>
<dbReference type="EMBL" id="JADCNM010000008">
    <property type="protein sequence ID" value="KAG0471366.1"/>
    <property type="molecule type" value="Genomic_DNA"/>
</dbReference>
<evidence type="ECO:0000256" key="12">
    <source>
        <dbReference type="ARBA" id="ARBA00068298"/>
    </source>
</evidence>
<dbReference type="GO" id="GO:0005975">
    <property type="term" value="P:carbohydrate metabolic process"/>
    <property type="evidence" value="ECO:0007669"/>
    <property type="project" value="InterPro"/>
</dbReference>
<evidence type="ECO:0000256" key="4">
    <source>
        <dbReference type="ARBA" id="ARBA00022525"/>
    </source>
</evidence>
<evidence type="ECO:0000313" key="17">
    <source>
        <dbReference type="EMBL" id="KAG0471366.1"/>
    </source>
</evidence>
<dbReference type="InterPro" id="IPR006626">
    <property type="entry name" value="PbH1"/>
</dbReference>
<keyword evidence="4" id="KW-0964">Secreted</keyword>
<evidence type="ECO:0000256" key="13">
    <source>
        <dbReference type="ARBA" id="ARBA00083621"/>
    </source>
</evidence>
<dbReference type="Pfam" id="PF00295">
    <property type="entry name" value="Glyco_hydro_28"/>
    <property type="match status" value="1"/>
</dbReference>